<gene>
    <name evidence="2" type="ORF">AKO1_000575</name>
</gene>
<keyword evidence="1" id="KW-1133">Transmembrane helix</keyword>
<sequence length="317" mass="36089">MDKVITSALAIVGGWASYGMYQHYKNNDTITNLDITPETTIQQLYTYDKVDTGEYVKLKAKATTQHLLNPIKTLNGSVDCVVYEFNLLRRDEITHKTAVVDEQTKIKKEHEKSTSRDVLVHDAVYMVPFCLTDSIKDPYYIEIEKDTLRSLQDKLKYMLKQSTKTEYKSDPRSDLPYYDDQKFIGKLIMNSGTTEVEMLSQKVKSGNSDLTHKVNETRSETDKEGNLVSIKVKSTGDFIVVEKTIPVDANVLVIGQVCRKSEEDSALVIRNIKLITNKSEQEVRDDNEWIYYGSLLFGGVSAFLSFSVLYNVLSNKK</sequence>
<keyword evidence="1" id="KW-0472">Membrane</keyword>
<evidence type="ECO:0000313" key="3">
    <source>
        <dbReference type="Proteomes" id="UP001431209"/>
    </source>
</evidence>
<reference evidence="2 3" key="1">
    <citation type="submission" date="2024-03" db="EMBL/GenBank/DDBJ databases">
        <title>The Acrasis kona genome and developmental transcriptomes reveal deep origins of eukaryotic multicellular pathways.</title>
        <authorList>
            <person name="Sheikh S."/>
            <person name="Fu C.-J."/>
            <person name="Brown M.W."/>
            <person name="Baldauf S.L."/>
        </authorList>
    </citation>
    <scope>NUCLEOTIDE SEQUENCE [LARGE SCALE GENOMIC DNA]</scope>
    <source>
        <strain evidence="2 3">ATCC MYA-3509</strain>
    </source>
</reference>
<dbReference type="AlphaFoldDB" id="A0AAW2Z947"/>
<dbReference type="Proteomes" id="UP001431209">
    <property type="component" value="Unassembled WGS sequence"/>
</dbReference>
<keyword evidence="1" id="KW-0812">Transmembrane</keyword>
<proteinExistence type="predicted"/>
<comment type="caution">
    <text evidence="2">The sequence shown here is derived from an EMBL/GenBank/DDBJ whole genome shotgun (WGS) entry which is preliminary data.</text>
</comment>
<organism evidence="2 3">
    <name type="scientific">Acrasis kona</name>
    <dbReference type="NCBI Taxonomy" id="1008807"/>
    <lineage>
        <taxon>Eukaryota</taxon>
        <taxon>Discoba</taxon>
        <taxon>Heterolobosea</taxon>
        <taxon>Tetramitia</taxon>
        <taxon>Eutetramitia</taxon>
        <taxon>Acrasidae</taxon>
        <taxon>Acrasis</taxon>
    </lineage>
</organism>
<accession>A0AAW2Z947</accession>
<keyword evidence="3" id="KW-1185">Reference proteome</keyword>
<dbReference type="EMBL" id="JAOPGA020001162">
    <property type="protein sequence ID" value="KAL0485742.1"/>
    <property type="molecule type" value="Genomic_DNA"/>
</dbReference>
<protein>
    <submittedName>
        <fullName evidence="2">Ccdc65</fullName>
    </submittedName>
</protein>
<evidence type="ECO:0000313" key="2">
    <source>
        <dbReference type="EMBL" id="KAL0485742.1"/>
    </source>
</evidence>
<feature type="transmembrane region" description="Helical" evidence="1">
    <location>
        <begin position="289"/>
        <end position="313"/>
    </location>
</feature>
<evidence type="ECO:0000256" key="1">
    <source>
        <dbReference type="SAM" id="Phobius"/>
    </source>
</evidence>
<name>A0AAW2Z947_9EUKA</name>